<dbReference type="Pfam" id="PF07690">
    <property type="entry name" value="MFS_1"/>
    <property type="match status" value="1"/>
</dbReference>
<feature type="transmembrane region" description="Helical" evidence="6">
    <location>
        <begin position="146"/>
        <end position="166"/>
    </location>
</feature>
<evidence type="ECO:0000313" key="9">
    <source>
        <dbReference type="Proteomes" id="UP000177798"/>
    </source>
</evidence>
<feature type="transmembrane region" description="Helical" evidence="6">
    <location>
        <begin position="178"/>
        <end position="198"/>
    </location>
</feature>
<proteinExistence type="predicted"/>
<feature type="transmembrane region" description="Helical" evidence="6">
    <location>
        <begin position="120"/>
        <end position="140"/>
    </location>
</feature>
<evidence type="ECO:0000256" key="4">
    <source>
        <dbReference type="ARBA" id="ARBA00023136"/>
    </source>
</evidence>
<feature type="compositionally biased region" description="Basic and acidic residues" evidence="5">
    <location>
        <begin position="519"/>
        <end position="528"/>
    </location>
</feature>
<evidence type="ECO:0000256" key="5">
    <source>
        <dbReference type="SAM" id="MobiDB-lite"/>
    </source>
</evidence>
<organism evidence="8 9">
    <name type="scientific">Sclerotinia sclerotiorum (strain ATCC 18683 / 1980 / Ss-1)</name>
    <name type="common">White mold</name>
    <name type="synonym">Whetzelinia sclerotiorum</name>
    <dbReference type="NCBI Taxonomy" id="665079"/>
    <lineage>
        <taxon>Eukaryota</taxon>
        <taxon>Fungi</taxon>
        <taxon>Dikarya</taxon>
        <taxon>Ascomycota</taxon>
        <taxon>Pezizomycotina</taxon>
        <taxon>Leotiomycetes</taxon>
        <taxon>Helotiales</taxon>
        <taxon>Sclerotiniaceae</taxon>
        <taxon>Sclerotinia</taxon>
    </lineage>
</organism>
<feature type="transmembrane region" description="Helical" evidence="6">
    <location>
        <begin position="289"/>
        <end position="314"/>
    </location>
</feature>
<evidence type="ECO:0000256" key="3">
    <source>
        <dbReference type="ARBA" id="ARBA00022989"/>
    </source>
</evidence>
<protein>
    <recommendedName>
        <fullName evidence="7">Major facilitator superfamily (MFS) profile domain-containing protein</fullName>
    </recommendedName>
</protein>
<feature type="transmembrane region" description="Helical" evidence="6">
    <location>
        <begin position="488"/>
        <end position="508"/>
    </location>
</feature>
<dbReference type="Proteomes" id="UP000177798">
    <property type="component" value="Chromosome 6"/>
</dbReference>
<feature type="compositionally biased region" description="Polar residues" evidence="5">
    <location>
        <begin position="529"/>
        <end position="540"/>
    </location>
</feature>
<accession>A0A1D9Q731</accession>
<name>A0A1D9Q731_SCLS1</name>
<keyword evidence="3 6" id="KW-1133">Transmembrane helix</keyword>
<evidence type="ECO:0000259" key="7">
    <source>
        <dbReference type="PROSITE" id="PS50850"/>
    </source>
</evidence>
<dbReference type="GO" id="GO:0022857">
    <property type="term" value="F:transmembrane transporter activity"/>
    <property type="evidence" value="ECO:0007669"/>
    <property type="project" value="InterPro"/>
</dbReference>
<feature type="transmembrane region" description="Helical" evidence="6">
    <location>
        <begin position="383"/>
        <end position="402"/>
    </location>
</feature>
<gene>
    <name evidence="8" type="ORF">sscle_06g055070</name>
</gene>
<dbReference type="InterPro" id="IPR011701">
    <property type="entry name" value="MFS"/>
</dbReference>
<feature type="domain" description="Major facilitator superfamily (MFS) profile" evidence="7">
    <location>
        <begin position="25"/>
        <end position="513"/>
    </location>
</feature>
<evidence type="ECO:0000313" key="8">
    <source>
        <dbReference type="EMBL" id="APA10737.1"/>
    </source>
</evidence>
<comment type="subcellular location">
    <subcellularLocation>
        <location evidence="1">Membrane</location>
        <topology evidence="1">Multi-pass membrane protein</topology>
    </subcellularLocation>
</comment>
<dbReference type="OrthoDB" id="10021397at2759"/>
<dbReference type="PROSITE" id="PS50850">
    <property type="entry name" value="MFS"/>
    <property type="match status" value="1"/>
</dbReference>
<reference evidence="9" key="1">
    <citation type="journal article" date="2017" name="Genome Biol. Evol.">
        <title>The complete genome sequence of the phytopathogenic fungus Sclerotinia sclerotiorum reveals insights into the genome architecture of broad host range pathogens.</title>
        <authorList>
            <person name="Derbyshire M."/>
            <person name="Denton-Giles M."/>
            <person name="Hegedus D."/>
            <person name="Seifbarghy S."/>
            <person name="Rollins J."/>
            <person name="van Kan J."/>
            <person name="Seidl M.F."/>
            <person name="Faino L."/>
            <person name="Mbengue M."/>
            <person name="Navaud O."/>
            <person name="Raffaele S."/>
            <person name="Hammond-Kosack K."/>
            <person name="Heard S."/>
            <person name="Oliver R."/>
        </authorList>
    </citation>
    <scope>NUCLEOTIDE SEQUENCE [LARGE SCALE GENOMIC DNA]</scope>
    <source>
        <strain evidence="9">ATCC 18683 / 1980 / Ss-1</strain>
    </source>
</reference>
<dbReference type="AlphaFoldDB" id="A0A1D9Q731"/>
<dbReference type="InterPro" id="IPR020846">
    <property type="entry name" value="MFS_dom"/>
</dbReference>
<evidence type="ECO:0000256" key="6">
    <source>
        <dbReference type="SAM" id="Phobius"/>
    </source>
</evidence>
<evidence type="ECO:0000256" key="1">
    <source>
        <dbReference type="ARBA" id="ARBA00004141"/>
    </source>
</evidence>
<feature type="transmembrane region" description="Helical" evidence="6">
    <location>
        <begin position="422"/>
        <end position="448"/>
    </location>
</feature>
<keyword evidence="4 6" id="KW-0472">Membrane</keyword>
<feature type="transmembrane region" description="Helical" evidence="6">
    <location>
        <begin position="353"/>
        <end position="371"/>
    </location>
</feature>
<feature type="transmembrane region" description="Helical" evidence="6">
    <location>
        <begin position="20"/>
        <end position="38"/>
    </location>
</feature>
<dbReference type="GO" id="GO:0016020">
    <property type="term" value="C:membrane"/>
    <property type="evidence" value="ECO:0007669"/>
    <property type="project" value="UniProtKB-SubCell"/>
</dbReference>
<dbReference type="InterPro" id="IPR036259">
    <property type="entry name" value="MFS_trans_sf"/>
</dbReference>
<dbReference type="PANTHER" id="PTHR23501">
    <property type="entry name" value="MAJOR FACILITATOR SUPERFAMILY"/>
    <property type="match status" value="1"/>
</dbReference>
<dbReference type="Gene3D" id="1.20.1250.20">
    <property type="entry name" value="MFS general substrate transporter like domains"/>
    <property type="match status" value="1"/>
</dbReference>
<feature type="transmembrane region" description="Helical" evidence="6">
    <location>
        <begin position="218"/>
        <end position="238"/>
    </location>
</feature>
<feature type="transmembrane region" description="Helical" evidence="6">
    <location>
        <begin position="326"/>
        <end position="347"/>
    </location>
</feature>
<dbReference type="EMBL" id="CP017819">
    <property type="protein sequence ID" value="APA10737.1"/>
    <property type="molecule type" value="Genomic_DNA"/>
</dbReference>
<evidence type="ECO:0000256" key="2">
    <source>
        <dbReference type="ARBA" id="ARBA00022692"/>
    </source>
</evidence>
<sequence length="540" mass="58879">MPNMENSADISRKSEYLQSWRLGIVITSLFIGAFLIALDVNIINVPIPNISTEFNSLPDVAWYDSAYLLTITAFQPTFGTLYKYFRIDVTYRACIILFEVGSVVCAAAPNSKSFIVGRAIAGLGAAGMLQGALAVIGQVVELSQRSFYMGVVISVFIITVCVGPVLGGVFTQTVSWRWCFWINVPIGGFVLCILFVFLNVPGTKNHDRSLPLARKLKMLDPIGCLLFLGSIACLLLALQWAGQTKPWISATILGLFVGSATLMTLFAYVQWKREDEATIPPRVLFQRSLWTGAFVLFFLGATTSVVSFYIPFFFRVIQEVSPIMAGVRFIPLMLPQMVSLILVGGIVTLRGYYIPYMIAGELICIVGLSLLTRLSTTINVVSWASALVVTGFGMGMAMQLPYTAVQVCLDEKNIPTGNAIAVFSWQLGGAIAIPIGQTIAISTLLELVPKMVPGISGRTVIAAGATGLPSIVKSAEELEILQSIWSKAIIRIMYLCIALTAASVPFTIGMEWKNSKEVASKEKRHEELQNNPLEPNQPSQ</sequence>
<dbReference type="SUPFAM" id="SSF103473">
    <property type="entry name" value="MFS general substrate transporter"/>
    <property type="match status" value="1"/>
</dbReference>
<dbReference type="CDD" id="cd17502">
    <property type="entry name" value="MFS_Azr1_MDR_like"/>
    <property type="match status" value="1"/>
</dbReference>
<dbReference type="PANTHER" id="PTHR23501:SF199">
    <property type="entry name" value="MFS EFFLUX TRANSPORTER INPD-RELATED"/>
    <property type="match status" value="1"/>
</dbReference>
<keyword evidence="2 6" id="KW-0812">Transmembrane</keyword>
<feature type="transmembrane region" description="Helical" evidence="6">
    <location>
        <begin position="250"/>
        <end position="269"/>
    </location>
</feature>
<dbReference type="Gene3D" id="1.20.1720.10">
    <property type="entry name" value="Multidrug resistance protein D"/>
    <property type="match status" value="1"/>
</dbReference>
<dbReference type="VEuPathDB" id="FungiDB:sscle_06g055070"/>
<feature type="region of interest" description="Disordered" evidence="5">
    <location>
        <begin position="519"/>
        <end position="540"/>
    </location>
</feature>